<evidence type="ECO:0000313" key="3">
    <source>
        <dbReference type="RefSeq" id="XP_054829611.1"/>
    </source>
</evidence>
<feature type="compositionally biased region" description="Basic residues" evidence="1">
    <location>
        <begin position="159"/>
        <end position="168"/>
    </location>
</feature>
<dbReference type="KEGG" id="emc:129325759"/>
<feature type="region of interest" description="Disordered" evidence="1">
    <location>
        <begin position="1"/>
        <end position="236"/>
    </location>
</feature>
<name>A0AA97J229_EUBMA</name>
<dbReference type="AlphaFoldDB" id="A0AA97J229"/>
<dbReference type="GeneID" id="129325759"/>
<dbReference type="Proteomes" id="UP001190640">
    <property type="component" value="Chromosome 1"/>
</dbReference>
<evidence type="ECO:0000256" key="1">
    <source>
        <dbReference type="SAM" id="MobiDB-lite"/>
    </source>
</evidence>
<gene>
    <name evidence="3" type="primary">LOC129325759</name>
</gene>
<feature type="compositionally biased region" description="Basic residues" evidence="1">
    <location>
        <begin position="1"/>
        <end position="10"/>
    </location>
</feature>
<evidence type="ECO:0000313" key="2">
    <source>
        <dbReference type="Proteomes" id="UP001190640"/>
    </source>
</evidence>
<proteinExistence type="predicted"/>
<organism evidence="2 3">
    <name type="scientific">Eublepharis macularius</name>
    <name type="common">Leopard gecko</name>
    <name type="synonym">Cyrtodactylus macularius</name>
    <dbReference type="NCBI Taxonomy" id="481883"/>
    <lineage>
        <taxon>Eukaryota</taxon>
        <taxon>Metazoa</taxon>
        <taxon>Chordata</taxon>
        <taxon>Craniata</taxon>
        <taxon>Vertebrata</taxon>
        <taxon>Euteleostomi</taxon>
        <taxon>Lepidosauria</taxon>
        <taxon>Squamata</taxon>
        <taxon>Bifurcata</taxon>
        <taxon>Gekkota</taxon>
        <taxon>Eublepharidae</taxon>
        <taxon>Eublepharinae</taxon>
        <taxon>Eublepharis</taxon>
    </lineage>
</organism>
<feature type="compositionally biased region" description="Basic and acidic residues" evidence="1">
    <location>
        <begin position="196"/>
        <end position="213"/>
    </location>
</feature>
<protein>
    <submittedName>
        <fullName evidence="3">Proline-rich protein HaeIII subfamily 1-like</fullName>
    </submittedName>
</protein>
<dbReference type="RefSeq" id="XP_054829611.1">
    <property type="nucleotide sequence ID" value="XM_054973636.1"/>
</dbReference>
<keyword evidence="2" id="KW-1185">Reference proteome</keyword>
<feature type="compositionally biased region" description="Pro residues" evidence="1">
    <location>
        <begin position="169"/>
        <end position="183"/>
    </location>
</feature>
<sequence>MKSRRLRRLRSSTGEAPQPTPGRERKNPAFLSQSPQRAQPPETKGLFGPGSALGMQQTPPLAQSHGVGGDLQSSPQRAPPPPPGRAAEGKAPPRAGYIRRRDSPPRPRPAGGHSAAEGGPRTHECSGGGASLGRGSLPRGRRQSEGAHPTPSGGPWRPGKAHPPRPRPPRLPSARPPDSPRPPAQRGKAAPQALPDGDRTSSESGPEAEKGEKPEEETAASKTVNPRAARPESVDD</sequence>
<accession>A0AA97J229</accession>
<reference evidence="3" key="1">
    <citation type="submission" date="2025-08" db="UniProtKB">
        <authorList>
            <consortium name="RefSeq"/>
        </authorList>
    </citation>
    <scope>IDENTIFICATION</scope>
    <source>
        <tissue evidence="3">Blood</tissue>
    </source>
</reference>
<feature type="compositionally biased region" description="Low complexity" evidence="1">
    <location>
        <begin position="85"/>
        <end position="96"/>
    </location>
</feature>